<dbReference type="EMBL" id="DF820460">
    <property type="protein sequence ID" value="GAK53773.1"/>
    <property type="molecule type" value="Genomic_DNA"/>
</dbReference>
<dbReference type="SUPFAM" id="SSF52540">
    <property type="entry name" value="P-loop containing nucleoside triphosphate hydrolases"/>
    <property type="match status" value="1"/>
</dbReference>
<reference evidence="3" key="1">
    <citation type="journal article" date="2015" name="PeerJ">
        <title>First genomic representation of candidate bacterial phylum KSB3 points to enhanced environmental sensing as a trigger of wastewater bulking.</title>
        <authorList>
            <person name="Sekiguchi Y."/>
            <person name="Ohashi A."/>
            <person name="Parks D.H."/>
            <person name="Yamauchi T."/>
            <person name="Tyson G.W."/>
            <person name="Hugenholtz P."/>
        </authorList>
    </citation>
    <scope>NUCLEOTIDE SEQUENCE [LARGE SCALE GENOMIC DNA]</scope>
</reference>
<dbReference type="GO" id="GO:0016829">
    <property type="term" value="F:lyase activity"/>
    <property type="evidence" value="ECO:0007669"/>
    <property type="project" value="UniProtKB-KW"/>
</dbReference>
<proteinExistence type="predicted"/>
<evidence type="ECO:0000313" key="4">
    <source>
        <dbReference type="Proteomes" id="UP000030700"/>
    </source>
</evidence>
<gene>
    <name evidence="3" type="ORF">U14_05047</name>
</gene>
<dbReference type="AlphaFoldDB" id="A0A081BQU2"/>
<keyword evidence="1" id="KW-0472">Membrane</keyword>
<dbReference type="InterPro" id="IPR027417">
    <property type="entry name" value="P-loop_NTPase"/>
</dbReference>
<feature type="transmembrane region" description="Helical" evidence="1">
    <location>
        <begin position="468"/>
        <end position="487"/>
    </location>
</feature>
<dbReference type="Proteomes" id="UP000030700">
    <property type="component" value="Unassembled WGS sequence"/>
</dbReference>
<keyword evidence="3" id="KW-0456">Lyase</keyword>
<evidence type="ECO:0000259" key="2">
    <source>
        <dbReference type="Pfam" id="PF20703"/>
    </source>
</evidence>
<keyword evidence="1" id="KW-1133">Transmembrane helix</keyword>
<evidence type="ECO:0000256" key="1">
    <source>
        <dbReference type="SAM" id="Phobius"/>
    </source>
</evidence>
<keyword evidence="4" id="KW-1185">Reference proteome</keyword>
<dbReference type="InterPro" id="IPR049052">
    <property type="entry name" value="nSTAND1"/>
</dbReference>
<dbReference type="Pfam" id="PF20703">
    <property type="entry name" value="nSTAND1"/>
    <property type="match status" value="1"/>
</dbReference>
<organism evidence="3">
    <name type="scientific">Candidatus Moduliflexus flocculans</name>
    <dbReference type="NCBI Taxonomy" id="1499966"/>
    <lineage>
        <taxon>Bacteria</taxon>
        <taxon>Candidatus Moduliflexota</taxon>
        <taxon>Candidatus Moduliflexia</taxon>
        <taxon>Candidatus Moduliflexales</taxon>
        <taxon>Candidatus Moduliflexaceae</taxon>
    </lineage>
</organism>
<dbReference type="STRING" id="1499966.U14_05047"/>
<dbReference type="HOGENOM" id="CLU_416018_0_0_0"/>
<dbReference type="Gene3D" id="3.40.50.300">
    <property type="entry name" value="P-loop containing nucleotide triphosphate hydrolases"/>
    <property type="match status" value="1"/>
</dbReference>
<protein>
    <submittedName>
        <fullName evidence="3">PBS lyase HEAT-like repeat</fullName>
    </submittedName>
</protein>
<name>A0A081BQU2_9BACT</name>
<accession>A0A081BQU2</accession>
<sequence length="659" mass="75373">MAHEHHIQSPYKGLAPYDIGDKDNFFGRERETEILLGKMFAKNVTLLYAGTGVGKTSLLRAKIIPELTERHALDVVYYADWVSEPLEGLKTAIRKALIANGKITERELKMSDDLAPFLDACAAYSSEPLLLILDQFEELFQYHSRSSGRLLPFVEQMARVINAPRLPVSVTFAMREDFLAELDAFKGHVIGSLYDNRYRLEQLSIEQAREAIEKPVARLGFRYQEGLVDLLLRDLAAREQAKQADVIAANREAEQVVEPPYLQIVCNELWRAERESPQRVITLDRYAALGGTQEMILKHFKQVMSRFSLREQSLAFEMFRYLVTERGTKMAYRADDLASSQLLGVPAEELQPILAHLASKEARVLRADQRLDQTWYELYHDVFARIIRVWSEEFQTDDNRRIYRHLTNAARKWMNAGRDESLLLRGAALLEMKEWQKRNRADTLAPEEERFWRESWTKHANALWLKRGIVAAIGLFAIISTFAGFYANTQRKEAVQQSRFALIRTLVAYALQDNIDEDRERAALLAKQAYLLNQQYHGNVQTQIDDALRRIFHTDAIVKEPYSPVLVEQVCQKVKLKTALTKTEWAQLIGNVVPLEPACPELNPTAPLQLRSEPMRANSYMALSLNMADAGGYGKTAHDVPNQFENRGEVIFDRATGLT</sequence>
<feature type="domain" description="Novel STAND NTPase 1" evidence="2">
    <location>
        <begin position="10"/>
        <end position="420"/>
    </location>
</feature>
<keyword evidence="1" id="KW-0812">Transmembrane</keyword>
<evidence type="ECO:0000313" key="3">
    <source>
        <dbReference type="EMBL" id="GAK53773.1"/>
    </source>
</evidence>